<accession>A0A1Y2P9V6</accession>
<dbReference type="RefSeq" id="WP_086031251.1">
    <property type="nucleotide sequence ID" value="NZ_LAPZ01000013.1"/>
</dbReference>
<reference evidence="2 3" key="1">
    <citation type="submission" date="2015-03" db="EMBL/GenBank/DDBJ databases">
        <title>Genome sequence of Tenacibaculum sp. S2-2, isolated from intestinal microbiota of sea cucumber, Apostichopus japonicas.</title>
        <authorList>
            <person name="Shao Z."/>
            <person name="Wang L."/>
            <person name="Li X."/>
        </authorList>
    </citation>
    <scope>NUCLEOTIDE SEQUENCE [LARGE SCALE GENOMIC DNA]</scope>
    <source>
        <strain evidence="2 3">S2-2</strain>
    </source>
</reference>
<gene>
    <name evidence="2" type="ORF">WH52_12235</name>
</gene>
<dbReference type="PANTHER" id="PTHR42842">
    <property type="entry name" value="FAD/NAD(P)-BINDING OXIDOREDUCTASE"/>
    <property type="match status" value="1"/>
</dbReference>
<dbReference type="PANTHER" id="PTHR42842:SF3">
    <property type="entry name" value="FAD_NAD(P)-BINDING OXIDOREDUCTASE FAMILY PROTEIN"/>
    <property type="match status" value="1"/>
</dbReference>
<keyword evidence="3" id="KW-1185">Reference proteome</keyword>
<dbReference type="Gene3D" id="3.30.70.2700">
    <property type="match status" value="1"/>
</dbReference>
<dbReference type="InterPro" id="IPR028348">
    <property type="entry name" value="FAD-binding_protein"/>
</dbReference>
<dbReference type="Proteomes" id="UP000194221">
    <property type="component" value="Unassembled WGS sequence"/>
</dbReference>
<dbReference type="PIRSF" id="PIRSF038984">
    <property type="entry name" value="FAD_binding_protein"/>
    <property type="match status" value="1"/>
</dbReference>
<dbReference type="Pfam" id="PF21688">
    <property type="entry name" value="FAD-depend_C"/>
    <property type="match status" value="1"/>
</dbReference>
<dbReference type="STRING" id="1635173.WH52_12235"/>
<dbReference type="InterPro" id="IPR036188">
    <property type="entry name" value="FAD/NAD-bd_sf"/>
</dbReference>
<evidence type="ECO:0000313" key="2">
    <source>
        <dbReference type="EMBL" id="OSY87225.1"/>
    </source>
</evidence>
<protein>
    <submittedName>
        <fullName evidence="2">FAD-binding protein</fullName>
    </submittedName>
</protein>
<comment type="caution">
    <text evidence="2">The sequence shown here is derived from an EMBL/GenBank/DDBJ whole genome shotgun (WGS) entry which is preliminary data.</text>
</comment>
<sequence>MVKELQLRVNLIEERKEDILKKKASKKLDINISDITAIKVLRKSIDARKKDVVFNYKVAVYINEPLPDTPDYIFDYKDVSNAKEIHIVGFGPAGMYAALRCIELGYKPIVLERGKNVQDRRRDLRAINQFHDVNEDSNYCFGEGGAGTYSDGKLYTRSLKRGDVRRIFENLVFHGATEQILIDAHPHIGTNKLPKIIKNIRETILEYGGEVHFDTRVTDFVIKDNKLKAIQLQNGTEMTVNSVILATGHSARDIYELLHKKDILLKAKSFAMGVRVEHPQQIIDQIQYSCADERDELLPAAAYSLVHQVGNRGVYSFCMCPGGFIVPAATANGEVVVNGMSPSRRNNKFANSGIVVEINVDKDLPKYEQYGVLKGLQFQKDLERLAFNAGGRSQVAPAQRLTDFVEGRLSSSLNETSYQPGLNSSPMHSLLPKLIGSRLRKGFAAFGRKMHGYYTSEANIIGVESRTSSPVNIPRKENLEHPQIEGLFPCGEGGGYAGGIISAAMDGERCAEAAVAQL</sequence>
<evidence type="ECO:0000259" key="1">
    <source>
        <dbReference type="Pfam" id="PF21688"/>
    </source>
</evidence>
<dbReference type="SUPFAM" id="SSF51905">
    <property type="entry name" value="FAD/NAD(P)-binding domain"/>
    <property type="match status" value="1"/>
</dbReference>
<organism evidence="2 3">
    <name type="scientific">Tenacibaculum holothuriorum</name>
    <dbReference type="NCBI Taxonomy" id="1635173"/>
    <lineage>
        <taxon>Bacteria</taxon>
        <taxon>Pseudomonadati</taxon>
        <taxon>Bacteroidota</taxon>
        <taxon>Flavobacteriia</taxon>
        <taxon>Flavobacteriales</taxon>
        <taxon>Flavobacteriaceae</taxon>
        <taxon>Tenacibaculum</taxon>
    </lineage>
</organism>
<evidence type="ECO:0000313" key="3">
    <source>
        <dbReference type="Proteomes" id="UP000194221"/>
    </source>
</evidence>
<name>A0A1Y2P9V6_9FLAO</name>
<dbReference type="EMBL" id="LAPZ01000013">
    <property type="protein sequence ID" value="OSY87225.1"/>
    <property type="molecule type" value="Genomic_DNA"/>
</dbReference>
<dbReference type="AlphaFoldDB" id="A0A1Y2P9V6"/>
<dbReference type="PRINTS" id="PR00411">
    <property type="entry name" value="PNDRDTASEI"/>
</dbReference>
<dbReference type="InterPro" id="IPR049516">
    <property type="entry name" value="FAD-depend_C"/>
</dbReference>
<dbReference type="Gene3D" id="3.50.50.60">
    <property type="entry name" value="FAD/NAD(P)-binding domain"/>
    <property type="match status" value="2"/>
</dbReference>
<dbReference type="OrthoDB" id="9772594at2"/>
<dbReference type="InParanoid" id="A0A1Y2P9V6"/>
<feature type="domain" description="FAD-dependent protein C-terminal" evidence="1">
    <location>
        <begin position="269"/>
        <end position="467"/>
    </location>
</feature>
<proteinExistence type="predicted"/>